<protein>
    <submittedName>
        <fullName evidence="2">Fatty acid-binding protein</fullName>
    </submittedName>
</protein>
<feature type="domain" description="SCP2" evidence="1">
    <location>
        <begin position="78"/>
        <end position="175"/>
    </location>
</feature>
<dbReference type="OrthoDB" id="10265837at2759"/>
<keyword evidence="3" id="KW-1185">Reference proteome</keyword>
<dbReference type="GO" id="GO:0005829">
    <property type="term" value="C:cytosol"/>
    <property type="evidence" value="ECO:0007669"/>
    <property type="project" value="TreeGrafter"/>
</dbReference>
<dbReference type="Gene3D" id="3.30.1050.10">
    <property type="entry name" value="SCP2 sterol-binding domain"/>
    <property type="match status" value="1"/>
</dbReference>
<dbReference type="AlphaFoldDB" id="A0A1C7MBB1"/>
<dbReference type="InterPro" id="IPR036527">
    <property type="entry name" value="SCP2_sterol-bd_dom_sf"/>
</dbReference>
<dbReference type="Proteomes" id="UP000092993">
    <property type="component" value="Unassembled WGS sequence"/>
</dbReference>
<evidence type="ECO:0000259" key="1">
    <source>
        <dbReference type="Pfam" id="PF02036"/>
    </source>
</evidence>
<reference evidence="2 3" key="1">
    <citation type="submission" date="2016-03" db="EMBL/GenBank/DDBJ databases">
        <title>Whole genome sequencing of Grifola frondosa 9006-11.</title>
        <authorList>
            <person name="Min B."/>
            <person name="Park H."/>
            <person name="Kim J.-G."/>
            <person name="Cho H."/>
            <person name="Oh Y.-L."/>
            <person name="Kong W.-S."/>
            <person name="Choi I.-G."/>
        </authorList>
    </citation>
    <scope>NUCLEOTIDE SEQUENCE [LARGE SCALE GENOMIC DNA]</scope>
    <source>
        <strain evidence="2 3">9006-11</strain>
    </source>
</reference>
<dbReference type="PANTHER" id="PTHR10094">
    <property type="entry name" value="STEROL CARRIER PROTEIN 2 SCP-2 FAMILY PROTEIN"/>
    <property type="match status" value="1"/>
</dbReference>
<accession>A0A1C7MBB1</accession>
<sequence>MLPVCSVPQRSNGLASHTIHTYIRVLVLGYLSSTSIFLLYHHLIVFCTFYGFTAMSDIKVEGFKSSEILAALAAVFDGYNEEEKKAQIKKTNGIFELRVKNEAGKEAIWTIDLKTNGTVYKGTAKSKPNVTILLSDDTFQQLAQGKLDGQKAFMTGKLKTKGNMMFATKLDGVLKSARTKAKL</sequence>
<proteinExistence type="predicted"/>
<dbReference type="Pfam" id="PF02036">
    <property type="entry name" value="SCP2"/>
    <property type="match status" value="1"/>
</dbReference>
<organism evidence="2 3">
    <name type="scientific">Grifola frondosa</name>
    <name type="common">Maitake</name>
    <name type="synonym">Polyporus frondosus</name>
    <dbReference type="NCBI Taxonomy" id="5627"/>
    <lineage>
        <taxon>Eukaryota</taxon>
        <taxon>Fungi</taxon>
        <taxon>Dikarya</taxon>
        <taxon>Basidiomycota</taxon>
        <taxon>Agaricomycotina</taxon>
        <taxon>Agaricomycetes</taxon>
        <taxon>Polyporales</taxon>
        <taxon>Grifolaceae</taxon>
        <taxon>Grifola</taxon>
    </lineage>
</organism>
<evidence type="ECO:0000313" key="2">
    <source>
        <dbReference type="EMBL" id="OBZ72264.1"/>
    </source>
</evidence>
<dbReference type="EMBL" id="LUGG01000009">
    <property type="protein sequence ID" value="OBZ72264.1"/>
    <property type="molecule type" value="Genomic_DNA"/>
</dbReference>
<dbReference type="SUPFAM" id="SSF55718">
    <property type="entry name" value="SCP-like"/>
    <property type="match status" value="1"/>
</dbReference>
<dbReference type="STRING" id="5627.A0A1C7MBB1"/>
<dbReference type="OMA" id="NNEANPQ"/>
<dbReference type="InterPro" id="IPR003033">
    <property type="entry name" value="SCP2_sterol-bd_dom"/>
</dbReference>
<dbReference type="FunFam" id="3.30.1050.10:FF:000001">
    <property type="entry name" value="Putative Non-specific lipid-transfer protein"/>
    <property type="match status" value="1"/>
</dbReference>
<evidence type="ECO:0000313" key="3">
    <source>
        <dbReference type="Proteomes" id="UP000092993"/>
    </source>
</evidence>
<gene>
    <name evidence="2" type="primary">SCP2_1</name>
    <name evidence="2" type="ORF">A0H81_07697</name>
</gene>
<comment type="caution">
    <text evidence="2">The sequence shown here is derived from an EMBL/GenBank/DDBJ whole genome shotgun (WGS) entry which is preliminary data.</text>
</comment>
<name>A0A1C7MBB1_GRIFR</name>
<dbReference type="PANTHER" id="PTHR10094:SF28">
    <property type="entry name" value="SCP2 DOMAIN-CONTAINING PROTEIN"/>
    <property type="match status" value="1"/>
</dbReference>